<keyword evidence="1 2" id="KW-0808">Transferase</keyword>
<reference evidence="4" key="1">
    <citation type="submission" date="2005-10" db="EMBL/GenBank/DDBJ databases">
        <title>Complete sequence of Pelobacter carbinolicus DSM 2380.</title>
        <authorList>
            <person name="Copeland A."/>
            <person name="Lucas S."/>
            <person name="Lapidus A."/>
            <person name="Barry K."/>
            <person name="Detter J.C."/>
            <person name="Glavina T."/>
            <person name="Hammon N."/>
            <person name="Israni S."/>
            <person name="Pitluck S."/>
            <person name="Chertkov O."/>
            <person name="Schmutz J."/>
            <person name="Larimer F."/>
            <person name="Land M."/>
            <person name="Kyrpides N."/>
            <person name="Ivanova N."/>
            <person name="Richardson P."/>
        </authorList>
    </citation>
    <scope>NUCLEOTIDE SEQUENCE [LARGE SCALE GENOMIC DNA]</scope>
    <source>
        <strain evidence="4">DSM 2380 / NBRC 103641 / GraBd1</strain>
    </source>
</reference>
<reference evidence="3 4" key="2">
    <citation type="journal article" date="2012" name="BMC Genomics">
        <title>The genome of Pelobacter carbinolicus reveals surprising metabolic capabilities and physiological features.</title>
        <authorList>
            <person name="Aklujkar M."/>
            <person name="Haveman S.A."/>
            <person name="Didonato R.Jr."/>
            <person name="Chertkov O."/>
            <person name="Han C.S."/>
            <person name="Land M.L."/>
            <person name="Brown P."/>
            <person name="Lovley D.R."/>
        </authorList>
    </citation>
    <scope>NUCLEOTIDE SEQUENCE [LARGE SCALE GENOMIC DNA]</scope>
    <source>
        <strain evidence="4">DSM 2380 / NBRC 103641 / GraBd1</strain>
    </source>
</reference>
<feature type="binding site" evidence="2">
    <location>
        <position position="189"/>
    </location>
    <ligand>
        <name>substrate</name>
    </ligand>
</feature>
<evidence type="ECO:0000256" key="2">
    <source>
        <dbReference type="HAMAP-Rule" id="MF_01139"/>
    </source>
</evidence>
<keyword evidence="2" id="KW-0460">Magnesium</keyword>
<dbReference type="Pfam" id="PF01255">
    <property type="entry name" value="Prenyltransf"/>
    <property type="match status" value="1"/>
</dbReference>
<dbReference type="FunFam" id="3.40.1180.10:FF:000001">
    <property type="entry name" value="(2E,6E)-farnesyl-diphosphate-specific ditrans,polycis-undecaprenyl-diphosphate synthase"/>
    <property type="match status" value="1"/>
</dbReference>
<dbReference type="PANTHER" id="PTHR10291">
    <property type="entry name" value="DEHYDRODOLICHYL DIPHOSPHATE SYNTHASE FAMILY MEMBER"/>
    <property type="match status" value="1"/>
</dbReference>
<dbReference type="GO" id="GO:0005829">
    <property type="term" value="C:cytosol"/>
    <property type="evidence" value="ECO:0007669"/>
    <property type="project" value="TreeGrafter"/>
</dbReference>
<dbReference type="InterPro" id="IPR018520">
    <property type="entry name" value="UPP_synth-like_CS"/>
</dbReference>
<organism evidence="3 4">
    <name type="scientific">Syntrophotalea carbinolica (strain DSM 2380 / NBRC 103641 / GraBd1)</name>
    <name type="common">Pelobacter carbinolicus</name>
    <dbReference type="NCBI Taxonomy" id="338963"/>
    <lineage>
        <taxon>Bacteria</taxon>
        <taxon>Pseudomonadati</taxon>
        <taxon>Thermodesulfobacteriota</taxon>
        <taxon>Desulfuromonadia</taxon>
        <taxon>Desulfuromonadales</taxon>
        <taxon>Syntrophotaleaceae</taxon>
        <taxon>Syntrophotalea</taxon>
    </lineage>
</organism>
<evidence type="ECO:0000313" key="3">
    <source>
        <dbReference type="EMBL" id="ABA89158.1"/>
    </source>
</evidence>
<dbReference type="HAMAP" id="MF_01139">
    <property type="entry name" value="ISPT"/>
    <property type="match status" value="1"/>
</dbReference>
<dbReference type="InterPro" id="IPR001441">
    <property type="entry name" value="UPP_synth-like"/>
</dbReference>
<name>Q3A399_SYNC1</name>
<feature type="binding site" evidence="2">
    <location>
        <position position="21"/>
    </location>
    <ligand>
        <name>Mg(2+)</name>
        <dbReference type="ChEBI" id="CHEBI:18420"/>
    </ligand>
</feature>
<feature type="binding site" evidence="2">
    <location>
        <position position="34"/>
    </location>
    <ligand>
        <name>substrate</name>
    </ligand>
</feature>
<comment type="subunit">
    <text evidence="2">Homodimer.</text>
</comment>
<sequence>MHFENGGAEMRIPRHLAIIMDGNGRWAEQRGLPRILGHHHGVETAKVIIEESRRLGLSYLTLYAFSSENWGRPEEEVDSLMSLLNTFLERELETLLTHRIRLNVIGAIHRLPEAVQHTLIGTMERTANNRDMVLTLALSYGARDEILGAVKAIAGEVAVGRLGLDAVDEECFSGFLQTAGMPDPDFLIRTSGEIRISNFLLWQLAYAEIYFTPVLWPDFSPTHLHEAFTEFSRRQRRYGLTADQCQDDVTD</sequence>
<dbReference type="EMBL" id="CP000142">
    <property type="protein sequence ID" value="ABA89158.1"/>
    <property type="molecule type" value="Genomic_DNA"/>
</dbReference>
<keyword evidence="2" id="KW-0479">Metal-binding</keyword>
<dbReference type="AlphaFoldDB" id="Q3A399"/>
<dbReference type="EC" id="2.5.1.-" evidence="2"/>
<evidence type="ECO:0000313" key="4">
    <source>
        <dbReference type="Proteomes" id="UP000002534"/>
    </source>
</evidence>
<dbReference type="GO" id="GO:0016094">
    <property type="term" value="P:polyprenol biosynthetic process"/>
    <property type="evidence" value="ECO:0007669"/>
    <property type="project" value="TreeGrafter"/>
</dbReference>
<dbReference type="InterPro" id="IPR036424">
    <property type="entry name" value="UPP_synth-like_sf"/>
</dbReference>
<dbReference type="NCBIfam" id="NF011405">
    <property type="entry name" value="PRK14830.1"/>
    <property type="match status" value="1"/>
</dbReference>
<evidence type="ECO:0000256" key="1">
    <source>
        <dbReference type="ARBA" id="ARBA00022679"/>
    </source>
</evidence>
<gene>
    <name evidence="3" type="primary">uppS</name>
    <name evidence="3" type="ordered locus">Pcar_1917</name>
</gene>
<feature type="binding site" evidence="2">
    <location>
        <position position="208"/>
    </location>
    <ligand>
        <name>Mg(2+)</name>
        <dbReference type="ChEBI" id="CHEBI:18420"/>
    </ligand>
</feature>
<feature type="binding site" evidence="2">
    <location>
        <begin position="22"/>
        <end position="25"/>
    </location>
    <ligand>
        <name>substrate</name>
    </ligand>
</feature>
<accession>Q3A399</accession>
<comment type="similarity">
    <text evidence="2">Belongs to the UPP synthase family.</text>
</comment>
<dbReference type="CDD" id="cd00475">
    <property type="entry name" value="Cis_IPPS"/>
    <property type="match status" value="1"/>
</dbReference>
<dbReference type="GO" id="GO:0000287">
    <property type="term" value="F:magnesium ion binding"/>
    <property type="evidence" value="ECO:0007669"/>
    <property type="project" value="UniProtKB-UniRule"/>
</dbReference>
<feature type="binding site" evidence="2">
    <location>
        <position position="72"/>
    </location>
    <ligand>
        <name>substrate</name>
    </ligand>
</feature>
<dbReference type="PANTHER" id="PTHR10291:SF0">
    <property type="entry name" value="DEHYDRODOLICHYL DIPHOSPHATE SYNTHASE 2"/>
    <property type="match status" value="1"/>
</dbReference>
<dbReference type="STRING" id="338963.Pcar_1917"/>
<dbReference type="NCBIfam" id="TIGR00055">
    <property type="entry name" value="uppS"/>
    <property type="match status" value="1"/>
</dbReference>
<dbReference type="GO" id="GO:0008834">
    <property type="term" value="F:ditrans,polycis-undecaprenyl-diphosphate synthase [(2E,6E)-farnesyl-diphosphate specific] activity"/>
    <property type="evidence" value="ECO:0007669"/>
    <property type="project" value="TreeGrafter"/>
</dbReference>
<dbReference type="PROSITE" id="PS01066">
    <property type="entry name" value="UPP_SYNTHASE"/>
    <property type="match status" value="1"/>
</dbReference>
<keyword evidence="4" id="KW-1185">Reference proteome</keyword>
<protein>
    <recommendedName>
        <fullName evidence="2">Isoprenyl transferase</fullName>
        <ecNumber evidence="2">2.5.1.-</ecNumber>
    </recommendedName>
</protein>
<dbReference type="KEGG" id="pca:Pcar_1917"/>
<feature type="active site" evidence="2">
    <location>
        <position position="21"/>
    </location>
</feature>
<dbReference type="SUPFAM" id="SSF64005">
    <property type="entry name" value="Undecaprenyl diphosphate synthase"/>
    <property type="match status" value="1"/>
</dbReference>
<feature type="binding site" evidence="2">
    <location>
        <begin position="195"/>
        <end position="197"/>
    </location>
    <ligand>
        <name>substrate</name>
    </ligand>
</feature>
<comment type="function">
    <text evidence="2">Catalyzes the condensation of isopentenyl diphosphate (IPP) with allylic pyrophosphates generating different type of terpenoids.</text>
</comment>
<feature type="binding site" evidence="2">
    <location>
        <position position="38"/>
    </location>
    <ligand>
        <name>substrate</name>
    </ligand>
</feature>
<feature type="active site" description="Proton acceptor" evidence="2">
    <location>
        <position position="69"/>
    </location>
</feature>
<dbReference type="Proteomes" id="UP000002534">
    <property type="component" value="Chromosome"/>
</dbReference>
<feature type="binding site" evidence="2">
    <location>
        <position position="70"/>
    </location>
    <ligand>
        <name>substrate</name>
    </ligand>
</feature>
<dbReference type="Gene3D" id="3.40.1180.10">
    <property type="entry name" value="Decaprenyl diphosphate synthase-like"/>
    <property type="match status" value="1"/>
</dbReference>
<feature type="binding site" evidence="2">
    <location>
        <begin position="66"/>
        <end position="68"/>
    </location>
    <ligand>
        <name>substrate</name>
    </ligand>
</feature>
<comment type="cofactor">
    <cofactor evidence="2">
        <name>Mg(2+)</name>
        <dbReference type="ChEBI" id="CHEBI:18420"/>
    </cofactor>
    <text evidence="2">Binds 2 magnesium ions per subunit.</text>
</comment>
<feature type="binding site" evidence="2">
    <location>
        <position position="26"/>
    </location>
    <ligand>
        <name>substrate</name>
    </ligand>
</feature>
<dbReference type="HOGENOM" id="CLU_038505_1_1_7"/>
<proteinExistence type="inferred from homology"/>
<dbReference type="eggNOG" id="COG0020">
    <property type="taxonomic scope" value="Bacteria"/>
</dbReference>